<dbReference type="CDD" id="cd00156">
    <property type="entry name" value="REC"/>
    <property type="match status" value="1"/>
</dbReference>
<dbReference type="Gene3D" id="3.40.50.2300">
    <property type="match status" value="1"/>
</dbReference>
<protein>
    <submittedName>
        <fullName evidence="4">Response regulator receiver</fullName>
    </submittedName>
</protein>
<dbReference type="Pfam" id="PF00072">
    <property type="entry name" value="Response_reg"/>
    <property type="match status" value="1"/>
</dbReference>
<reference evidence="4 5" key="1">
    <citation type="submission" date="2011-09" db="EMBL/GenBank/DDBJ databases">
        <title>The draft genome of Fischerella sp. JSC-11.</title>
        <authorList>
            <consortium name="US DOE Joint Genome Institute (JGI-PGF)"/>
            <person name="Lucas S."/>
            <person name="Han J."/>
            <person name="Lapidus A."/>
            <person name="Cheng J.-F."/>
            <person name="Goodwin L."/>
            <person name="Pitluck S."/>
            <person name="Peters L."/>
            <person name="Land M.L."/>
            <person name="Hauser L."/>
            <person name="Sarkisova S."/>
            <person name="Bryant D.A."/>
            <person name="Brown I."/>
            <person name="Woyke T.J."/>
        </authorList>
    </citation>
    <scope>NUCLEOTIDE SEQUENCE [LARGE SCALE GENOMIC DNA]</scope>
    <source>
        <strain evidence="4 5">JSC-11</strain>
    </source>
</reference>
<name>G6FY76_9CYAN</name>
<dbReference type="SMART" id="SM00448">
    <property type="entry name" value="REC"/>
    <property type="match status" value="1"/>
</dbReference>
<dbReference type="PANTHER" id="PTHR44591">
    <property type="entry name" value="STRESS RESPONSE REGULATOR PROTEIN 1"/>
    <property type="match status" value="1"/>
</dbReference>
<dbReference type="Proteomes" id="UP000004344">
    <property type="component" value="Unassembled WGS sequence"/>
</dbReference>
<evidence type="ECO:0000313" key="5">
    <source>
        <dbReference type="Proteomes" id="UP000004344"/>
    </source>
</evidence>
<comment type="caution">
    <text evidence="4">The sequence shown here is derived from an EMBL/GenBank/DDBJ whole genome shotgun (WGS) entry which is preliminary data.</text>
</comment>
<sequence length="130" mass="15226">MKNILVVECDHKFRRLLCQFLRDNNFHVIEANNIFMGSYLANEQYPDLIIYSLEIIEEIGYQTFQNMHENSTPFQIPLIFLTKNTEISYSLKKISQMGAGILLKKTVGFNRILEVIQIQLDKSVEDFHLP</sequence>
<dbReference type="EMBL" id="AGIZ01000013">
    <property type="protein sequence ID" value="EHC09653.1"/>
    <property type="molecule type" value="Genomic_DNA"/>
</dbReference>
<dbReference type="PROSITE" id="PS50110">
    <property type="entry name" value="RESPONSE_REGULATORY"/>
    <property type="match status" value="1"/>
</dbReference>
<proteinExistence type="predicted"/>
<dbReference type="InterPro" id="IPR001789">
    <property type="entry name" value="Sig_transdc_resp-reg_receiver"/>
</dbReference>
<dbReference type="PATRIC" id="fig|741277.3.peg.3279"/>
<accession>G6FY76</accession>
<evidence type="ECO:0000259" key="3">
    <source>
        <dbReference type="PROSITE" id="PS50110"/>
    </source>
</evidence>
<evidence type="ECO:0000256" key="1">
    <source>
        <dbReference type="ARBA" id="ARBA00022553"/>
    </source>
</evidence>
<feature type="domain" description="Response regulatory" evidence="3">
    <location>
        <begin position="3"/>
        <end position="120"/>
    </location>
</feature>
<dbReference type="GO" id="GO:0000160">
    <property type="term" value="P:phosphorelay signal transduction system"/>
    <property type="evidence" value="ECO:0007669"/>
    <property type="project" value="InterPro"/>
</dbReference>
<gene>
    <name evidence="4" type="ORF">FJSC11DRAFT_3825</name>
</gene>
<dbReference type="GeneID" id="35796741"/>
<dbReference type="PANTHER" id="PTHR44591:SF3">
    <property type="entry name" value="RESPONSE REGULATORY DOMAIN-CONTAINING PROTEIN"/>
    <property type="match status" value="1"/>
</dbReference>
<dbReference type="RefSeq" id="WP_009459140.1">
    <property type="nucleotide sequence ID" value="NZ_AGIZ01000013.1"/>
</dbReference>
<keyword evidence="1" id="KW-0597">Phosphoprotein</keyword>
<dbReference type="InterPro" id="IPR050595">
    <property type="entry name" value="Bact_response_regulator"/>
</dbReference>
<dbReference type="SUPFAM" id="SSF52172">
    <property type="entry name" value="CheY-like"/>
    <property type="match status" value="1"/>
</dbReference>
<evidence type="ECO:0000313" key="4">
    <source>
        <dbReference type="EMBL" id="EHC09653.1"/>
    </source>
</evidence>
<comment type="caution">
    <text evidence="2">Lacks conserved residue(s) required for the propagation of feature annotation.</text>
</comment>
<evidence type="ECO:0000256" key="2">
    <source>
        <dbReference type="PROSITE-ProRule" id="PRU00169"/>
    </source>
</evidence>
<organism evidence="4 5">
    <name type="scientific">Fischerella thermalis JSC-11</name>
    <dbReference type="NCBI Taxonomy" id="741277"/>
    <lineage>
        <taxon>Bacteria</taxon>
        <taxon>Bacillati</taxon>
        <taxon>Cyanobacteriota</taxon>
        <taxon>Cyanophyceae</taxon>
        <taxon>Nostocales</taxon>
        <taxon>Hapalosiphonaceae</taxon>
        <taxon>Fischerella</taxon>
    </lineage>
</organism>
<dbReference type="InterPro" id="IPR011006">
    <property type="entry name" value="CheY-like_superfamily"/>
</dbReference>
<dbReference type="AlphaFoldDB" id="G6FY76"/>
<keyword evidence="5" id="KW-1185">Reference proteome</keyword>